<proteinExistence type="predicted"/>
<organism evidence="2">
    <name type="scientific">marine metagenome</name>
    <dbReference type="NCBI Taxonomy" id="408172"/>
    <lineage>
        <taxon>unclassified sequences</taxon>
        <taxon>metagenomes</taxon>
        <taxon>ecological metagenomes</taxon>
    </lineage>
</organism>
<sequence>MGGPATDMGLRKSTAPPGDCPMAEAPF</sequence>
<evidence type="ECO:0000256" key="1">
    <source>
        <dbReference type="SAM" id="MobiDB-lite"/>
    </source>
</evidence>
<accession>A0A381TF73</accession>
<name>A0A381TF73_9ZZZZ</name>
<dbReference type="EMBL" id="UINC01004502">
    <property type="protein sequence ID" value="SVA14795.1"/>
    <property type="molecule type" value="Genomic_DNA"/>
</dbReference>
<feature type="non-terminal residue" evidence="2">
    <location>
        <position position="27"/>
    </location>
</feature>
<dbReference type="AlphaFoldDB" id="A0A381TF73"/>
<evidence type="ECO:0000313" key="2">
    <source>
        <dbReference type="EMBL" id="SVA14795.1"/>
    </source>
</evidence>
<feature type="region of interest" description="Disordered" evidence="1">
    <location>
        <begin position="1"/>
        <end position="27"/>
    </location>
</feature>
<protein>
    <submittedName>
        <fullName evidence="2">Uncharacterized protein</fullName>
    </submittedName>
</protein>
<gene>
    <name evidence="2" type="ORF">METZ01_LOCUS67649</name>
</gene>
<reference evidence="2" key="1">
    <citation type="submission" date="2018-05" db="EMBL/GenBank/DDBJ databases">
        <authorList>
            <person name="Lanie J.A."/>
            <person name="Ng W.-L."/>
            <person name="Kazmierczak K.M."/>
            <person name="Andrzejewski T.M."/>
            <person name="Davidsen T.M."/>
            <person name="Wayne K.J."/>
            <person name="Tettelin H."/>
            <person name="Glass J.I."/>
            <person name="Rusch D."/>
            <person name="Podicherti R."/>
            <person name="Tsui H.-C.T."/>
            <person name="Winkler M.E."/>
        </authorList>
    </citation>
    <scope>NUCLEOTIDE SEQUENCE</scope>
</reference>